<reference evidence="1 2" key="1">
    <citation type="submission" date="2024-10" db="EMBL/GenBank/DDBJ databases">
        <authorList>
            <person name="Kim D."/>
        </authorList>
    </citation>
    <scope>NUCLEOTIDE SEQUENCE [LARGE SCALE GENOMIC DNA]</scope>
    <source>
        <strain evidence="1">BH-2024</strain>
    </source>
</reference>
<name>A0ABD2LSX2_9BILA</name>
<proteinExistence type="predicted"/>
<keyword evidence="2" id="KW-1185">Reference proteome</keyword>
<evidence type="ECO:0000313" key="2">
    <source>
        <dbReference type="Proteomes" id="UP001620626"/>
    </source>
</evidence>
<gene>
    <name evidence="1" type="ORF">niasHT_005540</name>
</gene>
<accession>A0ABD2LSX2</accession>
<organism evidence="1 2">
    <name type="scientific">Heterodera trifolii</name>
    <dbReference type="NCBI Taxonomy" id="157864"/>
    <lineage>
        <taxon>Eukaryota</taxon>
        <taxon>Metazoa</taxon>
        <taxon>Ecdysozoa</taxon>
        <taxon>Nematoda</taxon>
        <taxon>Chromadorea</taxon>
        <taxon>Rhabditida</taxon>
        <taxon>Tylenchina</taxon>
        <taxon>Tylenchomorpha</taxon>
        <taxon>Tylenchoidea</taxon>
        <taxon>Heteroderidae</taxon>
        <taxon>Heteroderinae</taxon>
        <taxon>Heterodera</taxon>
    </lineage>
</organism>
<dbReference type="AlphaFoldDB" id="A0ABD2LSX2"/>
<comment type="caution">
    <text evidence="1">The sequence shown here is derived from an EMBL/GenBank/DDBJ whole genome shotgun (WGS) entry which is preliminary data.</text>
</comment>
<evidence type="ECO:0000313" key="1">
    <source>
        <dbReference type="EMBL" id="KAL3118337.1"/>
    </source>
</evidence>
<dbReference type="Proteomes" id="UP001620626">
    <property type="component" value="Unassembled WGS sequence"/>
</dbReference>
<dbReference type="EMBL" id="JBICBT010000285">
    <property type="protein sequence ID" value="KAL3118337.1"/>
    <property type="molecule type" value="Genomic_DNA"/>
</dbReference>
<protein>
    <submittedName>
        <fullName evidence="1">Uncharacterized protein</fullName>
    </submittedName>
</protein>
<sequence length="114" mass="13502">MSSDRFDYYVNEHFKTRNGHWETHEFEAKLESKAQRKWKLSIPMETHCQFRKCNCRSRSSNSDAFGHVKLANDKILRLGWTSIDKMAQIVNEMHRMAFHEIGHAAASARIFWVM</sequence>